<dbReference type="PANTHER" id="PTHR48107:SF16">
    <property type="entry name" value="NADPH-DEPENDENT ALDEHYDE REDUCTASE 1, CHLOROPLASTIC"/>
    <property type="match status" value="1"/>
</dbReference>
<dbReference type="Pfam" id="PF13561">
    <property type="entry name" value="adh_short_C2"/>
    <property type="match status" value="1"/>
</dbReference>
<dbReference type="PRINTS" id="PR00080">
    <property type="entry name" value="SDRFAMILY"/>
</dbReference>
<dbReference type="SUPFAM" id="SSF51735">
    <property type="entry name" value="NAD(P)-binding Rossmann-fold domains"/>
    <property type="match status" value="1"/>
</dbReference>
<dbReference type="EMBL" id="NIBG01000001">
    <property type="protein sequence ID" value="PAB61415.1"/>
    <property type="molecule type" value="Genomic_DNA"/>
</dbReference>
<dbReference type="InterPro" id="IPR002347">
    <property type="entry name" value="SDR_fam"/>
</dbReference>
<dbReference type="OrthoDB" id="9803333at2"/>
<keyword evidence="4" id="KW-1185">Reference proteome</keyword>
<evidence type="ECO:0000313" key="3">
    <source>
        <dbReference type="EMBL" id="PAB61415.1"/>
    </source>
</evidence>
<gene>
    <name evidence="3" type="ORF">CCE28_01115</name>
</gene>
<dbReference type="PANTHER" id="PTHR48107">
    <property type="entry name" value="NADPH-DEPENDENT ALDEHYDE REDUCTASE-LIKE PROTEIN, CHLOROPLASTIC-RELATED"/>
    <property type="match status" value="1"/>
</dbReference>
<dbReference type="InterPro" id="IPR036291">
    <property type="entry name" value="NAD(P)-bd_dom_sf"/>
</dbReference>
<evidence type="ECO:0000313" key="4">
    <source>
        <dbReference type="Proteomes" id="UP000216024"/>
    </source>
</evidence>
<evidence type="ECO:0000256" key="1">
    <source>
        <dbReference type="ARBA" id="ARBA00006484"/>
    </source>
</evidence>
<dbReference type="PROSITE" id="PS00061">
    <property type="entry name" value="ADH_SHORT"/>
    <property type="match status" value="1"/>
</dbReference>
<dbReference type="NCBIfam" id="NF005559">
    <property type="entry name" value="PRK07231.1"/>
    <property type="match status" value="1"/>
</dbReference>
<dbReference type="Proteomes" id="UP000216024">
    <property type="component" value="Unassembled WGS sequence"/>
</dbReference>
<organism evidence="3 4">
    <name type="scientific">Anaeromicrobium sediminis</name>
    <dbReference type="NCBI Taxonomy" id="1478221"/>
    <lineage>
        <taxon>Bacteria</taxon>
        <taxon>Bacillati</taxon>
        <taxon>Bacillota</taxon>
        <taxon>Clostridia</taxon>
        <taxon>Peptostreptococcales</taxon>
        <taxon>Thermotaleaceae</taxon>
        <taxon>Anaeromicrobium</taxon>
    </lineage>
</organism>
<protein>
    <submittedName>
        <fullName evidence="3">NAD(P)-dependent oxidoreductase</fullName>
    </submittedName>
</protein>
<dbReference type="AlphaFoldDB" id="A0A267MR64"/>
<evidence type="ECO:0000256" key="2">
    <source>
        <dbReference type="ARBA" id="ARBA00023002"/>
    </source>
</evidence>
<dbReference type="InterPro" id="IPR020904">
    <property type="entry name" value="Sc_DH/Rdtase_CS"/>
</dbReference>
<keyword evidence="2" id="KW-0560">Oxidoreductase</keyword>
<accession>A0A267MR64</accession>
<dbReference type="Gene3D" id="3.40.50.720">
    <property type="entry name" value="NAD(P)-binding Rossmann-like Domain"/>
    <property type="match status" value="1"/>
</dbReference>
<comment type="caution">
    <text evidence="3">The sequence shown here is derived from an EMBL/GenBank/DDBJ whole genome shotgun (WGS) entry which is preliminary data.</text>
</comment>
<sequence length="276" mass="30039">MQSKKPGVEYKMNPLPIYSHPSYKYSGEKLLDKVALITGGDSGIGKAVAIAFAKEGAHVAISYLDEEDDAQLTKYLVEKENRKCILLPGDIGDESVCNEIVKKVIDEFGQLDILVNNAGEHYAQRSILDITAQQLKRTFDINVFSIFYLIKASLPHLKEGSSIINTASVTAYKGNEQVMDYASSKGAVVSLTRSLAISLADKRIRVNGVAPGPIWTPLIAATFSPQKIMEFGKNTEFGRVGQPVEVAPAYVYLASVDASYMTGQMIHVNGGYIING</sequence>
<dbReference type="GO" id="GO:0008206">
    <property type="term" value="P:bile acid metabolic process"/>
    <property type="evidence" value="ECO:0007669"/>
    <property type="project" value="UniProtKB-ARBA"/>
</dbReference>
<dbReference type="CDD" id="cd05355">
    <property type="entry name" value="SDR_c1"/>
    <property type="match status" value="1"/>
</dbReference>
<comment type="similarity">
    <text evidence="1">Belongs to the short-chain dehydrogenases/reductases (SDR) family.</text>
</comment>
<dbReference type="PRINTS" id="PR00081">
    <property type="entry name" value="GDHRDH"/>
</dbReference>
<name>A0A267MR64_9FIRM</name>
<dbReference type="FunFam" id="3.40.50.720:FF:000084">
    <property type="entry name" value="Short-chain dehydrogenase reductase"/>
    <property type="match status" value="1"/>
</dbReference>
<proteinExistence type="inferred from homology"/>
<reference evidence="3 4" key="1">
    <citation type="submission" date="2017-06" db="EMBL/GenBank/DDBJ databases">
        <title>Draft genome sequence of anaerobic fermentative bacterium Anaeromicrobium sediminis DY2726D isolated from West Pacific Ocean sediments.</title>
        <authorList>
            <person name="Zeng X."/>
        </authorList>
    </citation>
    <scope>NUCLEOTIDE SEQUENCE [LARGE SCALE GENOMIC DNA]</scope>
    <source>
        <strain evidence="3 4">DY2726D</strain>
    </source>
</reference>
<dbReference type="GO" id="GO:0016614">
    <property type="term" value="F:oxidoreductase activity, acting on CH-OH group of donors"/>
    <property type="evidence" value="ECO:0007669"/>
    <property type="project" value="UniProtKB-ARBA"/>
</dbReference>